<protein>
    <recommendedName>
        <fullName evidence="4">Exocyst complex protein EXO70</fullName>
    </recommendedName>
</protein>
<comment type="subcellular location">
    <subcellularLocation>
        <location evidence="4">Bud</location>
    </subcellularLocation>
    <subcellularLocation>
        <location evidence="4">Bud neck</location>
    </subcellularLocation>
</comment>
<keyword evidence="7" id="KW-1185">Reference proteome</keyword>
<accession>A0ABR2WA71</accession>
<dbReference type="Pfam" id="PF03081">
    <property type="entry name" value="Exo70_C"/>
    <property type="match status" value="1"/>
</dbReference>
<gene>
    <name evidence="6" type="primary">EXO70</name>
    <name evidence="6" type="ORF">K7432_001105</name>
</gene>
<dbReference type="Gene3D" id="1.20.1280.170">
    <property type="entry name" value="Exocyst complex component Exo70"/>
    <property type="match status" value="1"/>
</dbReference>
<sequence length="602" mass="69556">MMTQKHEQQQKTEEDIAELEFLEESLRRANLLTDTTVGMLRSFDDRLLKLEASIIPIHKSTQRLSRVVDNLDRTTYSVESILQYFDLAVREEVVILKGPDENDLMAYYQSVNNIKNALQFLTQTRLKSAEKVMTQLRQLSKVALQQLKELFRKRLQANTVEIEPTKYIDEDIPIIPSNELEKLSNICVYLSNSESDIDMKVELSKIFAEIRSNCLVKSFAGIAQAVNSGNKESANTYQQGTSPYILMTKILIKALEAEYVMVQRLMPEALVQSTFRDTLNPSLKQWVEAGETLVTRVRRNTQAGIFMVLDVLEHFQNEMPQFERILAKTGSQQNSLSDLRKTLRNVATRSLEDFLEDIRNSAARQIELSKDGTVHELTSNALNHCKRLLDYQETVESLLTNGGVQEASASQATVRKYFANVLDVVIANINEKAKGYKKPYLGTVFLMNNYHYLLKVMRSTKLEMILGSELVSKYEKLNKKQQDAYQDCWKSVVEYLMDVTYVRGGILKSSLTSSERAAIKEKFKNFNNDFEELFRMQKSYSIPDPELRQHIIRNIKNLVLPMYSRFVEKYRQTEFSKNPSKYIKYDRDSLEQYIDMLFDTSA</sequence>
<evidence type="ECO:0000256" key="3">
    <source>
        <dbReference type="ARBA" id="ARBA00022483"/>
    </source>
</evidence>
<evidence type="ECO:0000256" key="2">
    <source>
        <dbReference type="ARBA" id="ARBA00022448"/>
    </source>
</evidence>
<comment type="caution">
    <text evidence="6">The sequence shown here is derived from an EMBL/GenBank/DDBJ whole genome shotgun (WGS) entry which is preliminary data.</text>
</comment>
<proteinExistence type="inferred from homology"/>
<reference evidence="6 7" key="1">
    <citation type="submission" date="2023-04" db="EMBL/GenBank/DDBJ databases">
        <title>Genome of Basidiobolus ranarum AG-B5.</title>
        <authorList>
            <person name="Stajich J.E."/>
            <person name="Carter-House D."/>
            <person name="Gryganskyi A."/>
        </authorList>
    </citation>
    <scope>NUCLEOTIDE SEQUENCE [LARGE SCALE GENOMIC DNA]</scope>
    <source>
        <strain evidence="6 7">AG-B5</strain>
    </source>
</reference>
<feature type="domain" description="Exocyst complex subunit Exo70 C-terminal" evidence="5">
    <location>
        <begin position="245"/>
        <end position="595"/>
    </location>
</feature>
<evidence type="ECO:0000256" key="1">
    <source>
        <dbReference type="ARBA" id="ARBA00006756"/>
    </source>
</evidence>
<keyword evidence="3 4" id="KW-0268">Exocytosis</keyword>
<evidence type="ECO:0000313" key="7">
    <source>
        <dbReference type="Proteomes" id="UP001479436"/>
    </source>
</evidence>
<dbReference type="SUPFAM" id="SSF74788">
    <property type="entry name" value="Cullin repeat-like"/>
    <property type="match status" value="1"/>
</dbReference>
<evidence type="ECO:0000313" key="6">
    <source>
        <dbReference type="EMBL" id="KAK9728391.1"/>
    </source>
</evidence>
<dbReference type="Pfam" id="PF20669">
    <property type="entry name" value="Exo70_N"/>
    <property type="match status" value="1"/>
</dbReference>
<dbReference type="InterPro" id="IPR046364">
    <property type="entry name" value="Exo70_C"/>
</dbReference>
<name>A0ABR2WA71_9FUNG</name>
<evidence type="ECO:0000259" key="5">
    <source>
        <dbReference type="Pfam" id="PF03081"/>
    </source>
</evidence>
<keyword evidence="4" id="KW-0653">Protein transport</keyword>
<comment type="function">
    <text evidence="4">Involved in the secretory pathway as part of the exocyst complex which tethers secretory vesicles to the sites of exocytosis. Also plays a role in the assembly of the exocyst.</text>
</comment>
<dbReference type="EMBL" id="JASJQH010006898">
    <property type="protein sequence ID" value="KAK9728391.1"/>
    <property type="molecule type" value="Genomic_DNA"/>
</dbReference>
<dbReference type="InterPro" id="IPR016159">
    <property type="entry name" value="Cullin_repeat-like_dom_sf"/>
</dbReference>
<dbReference type="Proteomes" id="UP001479436">
    <property type="component" value="Unassembled WGS sequence"/>
</dbReference>
<dbReference type="InterPro" id="IPR004140">
    <property type="entry name" value="Exo70"/>
</dbReference>
<comment type="similarity">
    <text evidence="1 4">Belongs to the EXO70 family.</text>
</comment>
<evidence type="ECO:0000256" key="4">
    <source>
        <dbReference type="RuleBase" id="RU365026"/>
    </source>
</evidence>
<dbReference type="PANTHER" id="PTHR12542">
    <property type="entry name" value="EXOCYST COMPLEX PROTEIN EXO70"/>
    <property type="match status" value="1"/>
</dbReference>
<keyword evidence="2 4" id="KW-0813">Transport</keyword>
<organism evidence="6 7">
    <name type="scientific">Basidiobolus ranarum</name>
    <dbReference type="NCBI Taxonomy" id="34480"/>
    <lineage>
        <taxon>Eukaryota</taxon>
        <taxon>Fungi</taxon>
        <taxon>Fungi incertae sedis</taxon>
        <taxon>Zoopagomycota</taxon>
        <taxon>Entomophthoromycotina</taxon>
        <taxon>Basidiobolomycetes</taxon>
        <taxon>Basidiobolales</taxon>
        <taxon>Basidiobolaceae</taxon>
        <taxon>Basidiobolus</taxon>
    </lineage>
</organism>
<dbReference type="PANTHER" id="PTHR12542:SF41">
    <property type="entry name" value="EXOCYST COMPLEX COMPONENT 7"/>
    <property type="match status" value="1"/>
</dbReference>